<dbReference type="PANTHER" id="PTHR16172:SF2">
    <property type="entry name" value="MAJOR FACILITATOR SUPERFAMILY DOMAIN-CONTAINING PROTEIN 6"/>
    <property type="match status" value="1"/>
</dbReference>
<feature type="domain" description="Major facilitator superfamily associated" evidence="8">
    <location>
        <begin position="55"/>
        <end position="499"/>
    </location>
</feature>
<dbReference type="Proteomes" id="UP000001593">
    <property type="component" value="Unassembled WGS sequence"/>
</dbReference>
<feature type="transmembrane region" description="Helical" evidence="7">
    <location>
        <begin position="498"/>
        <end position="518"/>
    </location>
</feature>
<evidence type="ECO:0000313" key="9">
    <source>
        <dbReference type="EMBL" id="EDO37403.1"/>
    </source>
</evidence>
<keyword evidence="3 7" id="KW-0812">Transmembrane</keyword>
<dbReference type="GO" id="GO:0016020">
    <property type="term" value="C:membrane"/>
    <property type="evidence" value="ECO:0000318"/>
    <property type="project" value="GO_Central"/>
</dbReference>
<dbReference type="eggNOG" id="KOG3762">
    <property type="taxonomic scope" value="Eukaryota"/>
</dbReference>
<accession>A7SFX9</accession>
<feature type="transmembrane region" description="Helical" evidence="7">
    <location>
        <begin position="438"/>
        <end position="456"/>
    </location>
</feature>
<keyword evidence="5 7" id="KW-0472">Membrane</keyword>
<feature type="transmembrane region" description="Helical" evidence="7">
    <location>
        <begin position="220"/>
        <end position="242"/>
    </location>
</feature>
<dbReference type="InterPro" id="IPR024989">
    <property type="entry name" value="MFS_assoc_dom"/>
</dbReference>
<dbReference type="KEGG" id="nve:5508944"/>
<dbReference type="PANTHER" id="PTHR16172">
    <property type="entry name" value="MAJOR FACILITATOR SUPERFAMILY DOMAIN-CONTAINING PROTEIN 6-LIKE"/>
    <property type="match status" value="1"/>
</dbReference>
<feature type="region of interest" description="Disordered" evidence="6">
    <location>
        <begin position="1"/>
        <end position="32"/>
    </location>
</feature>
<dbReference type="AlphaFoldDB" id="A7SFX9"/>
<feature type="transmembrane region" description="Helical" evidence="7">
    <location>
        <begin position="116"/>
        <end position="135"/>
    </location>
</feature>
<evidence type="ECO:0000256" key="5">
    <source>
        <dbReference type="ARBA" id="ARBA00023136"/>
    </source>
</evidence>
<organism evidence="9 10">
    <name type="scientific">Nematostella vectensis</name>
    <name type="common">Starlet sea anemone</name>
    <dbReference type="NCBI Taxonomy" id="45351"/>
    <lineage>
        <taxon>Eukaryota</taxon>
        <taxon>Metazoa</taxon>
        <taxon>Cnidaria</taxon>
        <taxon>Anthozoa</taxon>
        <taxon>Hexacorallia</taxon>
        <taxon>Actiniaria</taxon>
        <taxon>Edwardsiidae</taxon>
        <taxon>Nematostella</taxon>
    </lineage>
</organism>
<keyword evidence="4 7" id="KW-1133">Transmembrane helix</keyword>
<keyword evidence="10" id="KW-1185">Reference proteome</keyword>
<dbReference type="Gene3D" id="1.20.1250.20">
    <property type="entry name" value="MFS general substrate transporter like domains"/>
    <property type="match status" value="2"/>
</dbReference>
<dbReference type="CDD" id="cd17335">
    <property type="entry name" value="MFS_MFSD6"/>
    <property type="match status" value="1"/>
</dbReference>
<proteinExistence type="inferred from homology"/>
<comment type="subcellular location">
    <subcellularLocation>
        <location evidence="1">Membrane</location>
        <topology evidence="1">Multi-pass membrane protein</topology>
    </subcellularLocation>
</comment>
<feature type="transmembrane region" description="Helical" evidence="7">
    <location>
        <begin position="88"/>
        <end position="107"/>
    </location>
</feature>
<dbReference type="PhylomeDB" id="A7SFX9"/>
<feature type="transmembrane region" description="Helical" evidence="7">
    <location>
        <begin position="301"/>
        <end position="320"/>
    </location>
</feature>
<reference evidence="9 10" key="1">
    <citation type="journal article" date="2007" name="Science">
        <title>Sea anemone genome reveals ancestral eumetazoan gene repertoire and genomic organization.</title>
        <authorList>
            <person name="Putnam N.H."/>
            <person name="Srivastava M."/>
            <person name="Hellsten U."/>
            <person name="Dirks B."/>
            <person name="Chapman J."/>
            <person name="Salamov A."/>
            <person name="Terry A."/>
            <person name="Shapiro H."/>
            <person name="Lindquist E."/>
            <person name="Kapitonov V.V."/>
            <person name="Jurka J."/>
            <person name="Genikhovich G."/>
            <person name="Grigoriev I.V."/>
            <person name="Lucas S.M."/>
            <person name="Steele R.E."/>
            <person name="Finnerty J.R."/>
            <person name="Technau U."/>
            <person name="Martindale M.Q."/>
            <person name="Rokhsar D.S."/>
        </authorList>
    </citation>
    <scope>NUCLEOTIDE SEQUENCE [LARGE SCALE GENOMIC DNA]</scope>
    <source>
        <strain evidence="10">CH2 X CH6</strain>
    </source>
</reference>
<dbReference type="OMA" id="FWHLREL"/>
<dbReference type="Pfam" id="PF12832">
    <property type="entry name" value="MFS_1_like"/>
    <property type="match status" value="1"/>
</dbReference>
<evidence type="ECO:0000256" key="1">
    <source>
        <dbReference type="ARBA" id="ARBA00004141"/>
    </source>
</evidence>
<evidence type="ECO:0000256" key="4">
    <source>
        <dbReference type="ARBA" id="ARBA00022989"/>
    </source>
</evidence>
<evidence type="ECO:0000313" key="10">
    <source>
        <dbReference type="Proteomes" id="UP000001593"/>
    </source>
</evidence>
<evidence type="ECO:0000256" key="3">
    <source>
        <dbReference type="ARBA" id="ARBA00022692"/>
    </source>
</evidence>
<evidence type="ECO:0000256" key="7">
    <source>
        <dbReference type="SAM" id="Phobius"/>
    </source>
</evidence>
<evidence type="ECO:0000256" key="2">
    <source>
        <dbReference type="ARBA" id="ARBA00005241"/>
    </source>
</evidence>
<feature type="transmembrane region" description="Helical" evidence="7">
    <location>
        <begin position="468"/>
        <end position="492"/>
    </location>
</feature>
<evidence type="ECO:0000256" key="6">
    <source>
        <dbReference type="SAM" id="MobiDB-lite"/>
    </source>
</evidence>
<sequence>MAFKREREEIQIDENEEIADDGKEEEKNEKDQKSDENLCAKGCLKKINQRRLVSKLFYFFYFSAFGSLWPFFALYFKQLFISPRQMGILVATRAMLQFVCTPIWSAIADKYNKYKVVLLMSLSFWLIATFSQAIVPSTVQPAACYRFNSIHLYANKSYTNPPSPPDPDHYHRVFGVSNLFPWALGLFRSFERQRDVDLQEVHFPTLKTHVAPEPVANSSYLFIGLLLITIFGIIFASPAQCLADTATLQALGSDTHEYGKQALWGSVGYGTMALLVGLAVSGRQRLNPCSNGMDVDYVPCFYAFACFMAGAICIATRFKYHKPDTSGCGPGLLEILKIFKRLDLVVFLFVVFFCGTAIGFIQTFLFWHLRELGGEQELFSLITMTNSAAEVTVYTFSDRFLSHVGHFKVVYMGLLCYSLRFFYYSYCTRPWLFLPIELIQGVTTAAVWTSFVSYVGSKTEIATTLQGLVSGFYTGLGYATGGLLGGCMVHLFGSATAFLVFGEMSLLVMFLFIIANNLKSPDSSMQAHYINKSHDFEK</sequence>
<dbReference type="HOGENOM" id="CLU_013133_2_1_1"/>
<dbReference type="EMBL" id="DS469647">
    <property type="protein sequence ID" value="EDO37403.1"/>
    <property type="molecule type" value="Genomic_DNA"/>
</dbReference>
<feature type="transmembrane region" description="Helical" evidence="7">
    <location>
        <begin position="409"/>
        <end position="426"/>
    </location>
</feature>
<dbReference type="OrthoDB" id="5989317at2759"/>
<name>A7SFX9_NEMVE</name>
<feature type="transmembrane region" description="Helical" evidence="7">
    <location>
        <begin position="341"/>
        <end position="366"/>
    </location>
</feature>
<feature type="transmembrane region" description="Helical" evidence="7">
    <location>
        <begin position="262"/>
        <end position="281"/>
    </location>
</feature>
<protein>
    <recommendedName>
        <fullName evidence="8">Major facilitator superfamily associated domain-containing protein</fullName>
    </recommendedName>
</protein>
<feature type="transmembrane region" description="Helical" evidence="7">
    <location>
        <begin position="56"/>
        <end position="76"/>
    </location>
</feature>
<dbReference type="InterPro" id="IPR036259">
    <property type="entry name" value="MFS_trans_sf"/>
</dbReference>
<feature type="compositionally biased region" description="Basic and acidic residues" evidence="6">
    <location>
        <begin position="20"/>
        <end position="32"/>
    </location>
</feature>
<comment type="similarity">
    <text evidence="2">Belongs to the major facilitator superfamily. MFSD6 family.</text>
</comment>
<dbReference type="InterPro" id="IPR051717">
    <property type="entry name" value="MFS_MFSD6"/>
</dbReference>
<feature type="compositionally biased region" description="Basic and acidic residues" evidence="6">
    <location>
        <begin position="1"/>
        <end position="10"/>
    </location>
</feature>
<dbReference type="InParanoid" id="A7SFX9"/>
<gene>
    <name evidence="9" type="ORF">NEMVEDRAFT_v1g211665</name>
</gene>
<dbReference type="SUPFAM" id="SSF103473">
    <property type="entry name" value="MFS general substrate transporter"/>
    <property type="match status" value="1"/>
</dbReference>
<evidence type="ECO:0000259" key="8">
    <source>
        <dbReference type="Pfam" id="PF12832"/>
    </source>
</evidence>